<keyword evidence="3" id="KW-1185">Reference proteome</keyword>
<gene>
    <name evidence="2" type="ORF">HYG86_05795</name>
</gene>
<feature type="transmembrane region" description="Helical" evidence="1">
    <location>
        <begin position="39"/>
        <end position="60"/>
    </location>
</feature>
<proteinExistence type="predicted"/>
<evidence type="ECO:0000313" key="2">
    <source>
        <dbReference type="EMBL" id="QNO14319.1"/>
    </source>
</evidence>
<keyword evidence="1" id="KW-0472">Membrane</keyword>
<accession>A0A7G9W6K7</accession>
<organism evidence="2 3">
    <name type="scientific">Alkalicella caledoniensis</name>
    <dbReference type="NCBI Taxonomy" id="2731377"/>
    <lineage>
        <taxon>Bacteria</taxon>
        <taxon>Bacillati</taxon>
        <taxon>Bacillota</taxon>
        <taxon>Clostridia</taxon>
        <taxon>Eubacteriales</taxon>
        <taxon>Proteinivoracaceae</taxon>
        <taxon>Alkalicella</taxon>
    </lineage>
</organism>
<dbReference type="RefSeq" id="WP_213167975.1">
    <property type="nucleotide sequence ID" value="NZ_CP058559.1"/>
</dbReference>
<keyword evidence="1" id="KW-0812">Transmembrane</keyword>
<keyword evidence="1" id="KW-1133">Transmembrane helix</keyword>
<evidence type="ECO:0000256" key="1">
    <source>
        <dbReference type="SAM" id="Phobius"/>
    </source>
</evidence>
<name>A0A7G9W6K7_ALKCA</name>
<reference evidence="2 3" key="1">
    <citation type="submission" date="2020-07" db="EMBL/GenBank/DDBJ databases">
        <title>Alkalicella. sp. LB2 genome.</title>
        <authorList>
            <person name="Postec A."/>
            <person name="Quemeneur M."/>
        </authorList>
    </citation>
    <scope>NUCLEOTIDE SEQUENCE [LARGE SCALE GENOMIC DNA]</scope>
    <source>
        <strain evidence="2 3">LB2</strain>
    </source>
</reference>
<sequence>MNNIFKRKKTDVFLKILPLFMFKISLWCIYIILKGTQDEIPLAGIIALNVIFLFFIYTTVYKNNPTTILFEREYLQLTDLLKLKPKKVLWSDIYNITIVMHSKKTSFLKIFYVVDQDYLAYEISLSNFSEVEKIIRQLRIISEDKNYTFTEILVKELGELGDKKIVDKIDFCSIGAKANRRNQESVINYV</sequence>
<dbReference type="KEGG" id="acae:HYG86_05795"/>
<dbReference type="Proteomes" id="UP000516160">
    <property type="component" value="Chromosome"/>
</dbReference>
<protein>
    <submittedName>
        <fullName evidence="2">Uncharacterized protein</fullName>
    </submittedName>
</protein>
<dbReference type="EMBL" id="CP058559">
    <property type="protein sequence ID" value="QNO14319.1"/>
    <property type="molecule type" value="Genomic_DNA"/>
</dbReference>
<feature type="transmembrane region" description="Helical" evidence="1">
    <location>
        <begin position="12"/>
        <end position="33"/>
    </location>
</feature>
<evidence type="ECO:0000313" key="3">
    <source>
        <dbReference type="Proteomes" id="UP000516160"/>
    </source>
</evidence>
<dbReference type="AlphaFoldDB" id="A0A7G9W6K7"/>